<dbReference type="InterPro" id="IPR000276">
    <property type="entry name" value="GPCR_Rhodpsn"/>
</dbReference>
<dbReference type="SUPFAM" id="SSF81321">
    <property type="entry name" value="Family A G protein-coupled receptor-like"/>
    <property type="match status" value="1"/>
</dbReference>
<keyword evidence="8" id="KW-0675">Receptor</keyword>
<feature type="transmembrane region" description="Helical" evidence="10">
    <location>
        <begin position="49"/>
        <end position="70"/>
    </location>
</feature>
<feature type="transmembrane region" description="Helical" evidence="10">
    <location>
        <begin position="90"/>
        <end position="112"/>
    </location>
</feature>
<proteinExistence type="inferred from homology"/>
<evidence type="ECO:0000313" key="13">
    <source>
        <dbReference type="Proteomes" id="UP000639338"/>
    </source>
</evidence>
<gene>
    <name evidence="12" type="ORF">HCN44_011247</name>
</gene>
<dbReference type="GO" id="GO:0004930">
    <property type="term" value="F:G protein-coupled receptor activity"/>
    <property type="evidence" value="ECO:0007669"/>
    <property type="project" value="UniProtKB-KW"/>
</dbReference>
<keyword evidence="7 10" id="KW-0472">Membrane</keyword>
<dbReference type="PRINTS" id="PR00237">
    <property type="entry name" value="GPCRRHODOPSN"/>
</dbReference>
<dbReference type="InterPro" id="IPR017452">
    <property type="entry name" value="GPCR_Rhodpsn_7TM"/>
</dbReference>
<evidence type="ECO:0000313" key="12">
    <source>
        <dbReference type="EMBL" id="KAF7993978.1"/>
    </source>
</evidence>
<keyword evidence="9" id="KW-0807">Transducer</keyword>
<dbReference type="AlphaFoldDB" id="A0A835CU48"/>
<dbReference type="OrthoDB" id="6117944at2759"/>
<dbReference type="PANTHER" id="PTHR24228:SF74">
    <property type="entry name" value="G-PROTEIN COUPLED RECEPTORS FAMILY 1 PROFILE DOMAIN-CONTAINING PROTEIN"/>
    <property type="match status" value="1"/>
</dbReference>
<name>A0A835CU48_APHGI</name>
<reference evidence="12 13" key="1">
    <citation type="submission" date="2020-08" db="EMBL/GenBank/DDBJ databases">
        <title>Aphidius gifuensis genome sequencing and assembly.</title>
        <authorList>
            <person name="Du Z."/>
        </authorList>
    </citation>
    <scope>NUCLEOTIDE SEQUENCE [LARGE SCALE GENOMIC DNA]</scope>
    <source>
        <strain evidence="12">YNYX2018</strain>
        <tissue evidence="12">Adults</tissue>
    </source>
</reference>
<evidence type="ECO:0000256" key="1">
    <source>
        <dbReference type="ARBA" id="ARBA00004651"/>
    </source>
</evidence>
<evidence type="ECO:0000256" key="9">
    <source>
        <dbReference type="ARBA" id="ARBA00023224"/>
    </source>
</evidence>
<keyword evidence="4 10" id="KW-0812">Transmembrane</keyword>
<feature type="domain" description="G-protein coupled receptors family 1 profile" evidence="11">
    <location>
        <begin position="28"/>
        <end position="283"/>
    </location>
</feature>
<comment type="similarity">
    <text evidence="2">Belongs to the G-protein coupled receptor 1 family.</text>
</comment>
<comment type="subcellular location">
    <subcellularLocation>
        <location evidence="1">Cell membrane</location>
        <topology evidence="1">Multi-pass membrane protein</topology>
    </subcellularLocation>
</comment>
<accession>A0A835CU48</accession>
<protein>
    <recommendedName>
        <fullName evidence="11">G-protein coupled receptors family 1 profile domain-containing protein</fullName>
    </recommendedName>
</protein>
<evidence type="ECO:0000256" key="5">
    <source>
        <dbReference type="ARBA" id="ARBA00022989"/>
    </source>
</evidence>
<evidence type="ECO:0000256" key="10">
    <source>
        <dbReference type="SAM" id="Phobius"/>
    </source>
</evidence>
<keyword evidence="5 10" id="KW-1133">Transmembrane helix</keyword>
<dbReference type="PROSITE" id="PS50262">
    <property type="entry name" value="G_PROTEIN_RECEP_F1_2"/>
    <property type="match status" value="1"/>
</dbReference>
<organism evidence="12 13">
    <name type="scientific">Aphidius gifuensis</name>
    <name type="common">Parasitoid wasp</name>
    <dbReference type="NCBI Taxonomy" id="684658"/>
    <lineage>
        <taxon>Eukaryota</taxon>
        <taxon>Metazoa</taxon>
        <taxon>Ecdysozoa</taxon>
        <taxon>Arthropoda</taxon>
        <taxon>Hexapoda</taxon>
        <taxon>Insecta</taxon>
        <taxon>Pterygota</taxon>
        <taxon>Neoptera</taxon>
        <taxon>Endopterygota</taxon>
        <taxon>Hymenoptera</taxon>
        <taxon>Apocrita</taxon>
        <taxon>Ichneumonoidea</taxon>
        <taxon>Braconidae</taxon>
        <taxon>Aphidiinae</taxon>
        <taxon>Aphidius</taxon>
    </lineage>
</organism>
<dbReference type="Pfam" id="PF00001">
    <property type="entry name" value="7tm_1"/>
    <property type="match status" value="1"/>
</dbReference>
<evidence type="ECO:0000259" key="11">
    <source>
        <dbReference type="PROSITE" id="PS50262"/>
    </source>
</evidence>
<dbReference type="EMBL" id="JACMRX010000003">
    <property type="protein sequence ID" value="KAF7993978.1"/>
    <property type="molecule type" value="Genomic_DNA"/>
</dbReference>
<evidence type="ECO:0000256" key="3">
    <source>
        <dbReference type="ARBA" id="ARBA00022475"/>
    </source>
</evidence>
<feature type="transmembrane region" description="Helical" evidence="10">
    <location>
        <begin position="234"/>
        <end position="255"/>
    </location>
</feature>
<dbReference type="Proteomes" id="UP000639338">
    <property type="component" value="Unassembled WGS sequence"/>
</dbReference>
<keyword evidence="3" id="KW-1003">Cell membrane</keyword>
<comment type="caution">
    <text evidence="12">The sequence shown here is derived from an EMBL/GenBank/DDBJ whole genome shotgun (WGS) entry which is preliminary data.</text>
</comment>
<evidence type="ECO:0000256" key="2">
    <source>
        <dbReference type="ARBA" id="ARBA00010663"/>
    </source>
</evidence>
<dbReference type="Gene3D" id="1.20.1070.10">
    <property type="entry name" value="Rhodopsin 7-helix transmembrane proteins"/>
    <property type="match status" value="1"/>
</dbReference>
<dbReference type="PANTHER" id="PTHR24228">
    <property type="entry name" value="B2 BRADYKININ RECEPTOR/ANGIOTENSIN II RECEPTOR"/>
    <property type="match status" value="1"/>
</dbReference>
<evidence type="ECO:0000256" key="8">
    <source>
        <dbReference type="ARBA" id="ARBA00023170"/>
    </source>
</evidence>
<feature type="transmembrane region" description="Helical" evidence="10">
    <location>
        <begin position="12"/>
        <end position="37"/>
    </location>
</feature>
<evidence type="ECO:0000256" key="6">
    <source>
        <dbReference type="ARBA" id="ARBA00023040"/>
    </source>
</evidence>
<evidence type="ECO:0000256" key="7">
    <source>
        <dbReference type="ARBA" id="ARBA00023136"/>
    </source>
</evidence>
<sequence>MADNNTTYIGGHYIASVIGVIGIIGVAVNLITIIALLRQKALRQNASTVFVINLSISDLIYAFSGLPLFMIRHWSDGKINNDFLCYMNALYHLGHFTRCMLSMLAITLNRFILICKPTIYAKLFTIRNTVIYSIGIWMMSILQLVPTMTSQWNHVGRITENVTCTIIDKNGNQSSSILAFNTVVPIIIIIFCYICIYIKVKIRDNNESTNMPTDIETVKSSDKKNYENGPMIKLMMMMLISFVIIYFTLPISVILDPDRKHDALRSIAVIIYSTHVFINPFIFYGNNKVYRLAYKQMIYPRFPSENTNTN</sequence>
<keyword evidence="13" id="KW-1185">Reference proteome</keyword>
<feature type="transmembrane region" description="Helical" evidence="10">
    <location>
        <begin position="124"/>
        <end position="145"/>
    </location>
</feature>
<evidence type="ECO:0000256" key="4">
    <source>
        <dbReference type="ARBA" id="ARBA00022692"/>
    </source>
</evidence>
<keyword evidence="6" id="KW-0297">G-protein coupled receptor</keyword>
<feature type="transmembrane region" description="Helical" evidence="10">
    <location>
        <begin position="267"/>
        <end position="285"/>
    </location>
</feature>
<dbReference type="GO" id="GO:0005886">
    <property type="term" value="C:plasma membrane"/>
    <property type="evidence" value="ECO:0007669"/>
    <property type="project" value="UniProtKB-SubCell"/>
</dbReference>
<feature type="transmembrane region" description="Helical" evidence="10">
    <location>
        <begin position="177"/>
        <end position="198"/>
    </location>
</feature>